<dbReference type="InterPro" id="IPR011009">
    <property type="entry name" value="Kinase-like_dom_sf"/>
</dbReference>
<dbReference type="FunFam" id="1.10.510.10:FF:000577">
    <property type="entry name" value="SH3 domain binding kinase family member 3"/>
    <property type="match status" value="1"/>
</dbReference>
<gene>
    <name evidence="8" type="primary">SBK3</name>
</gene>
<comment type="similarity">
    <text evidence="4">Belongs to the protein kinase superfamily.</text>
</comment>
<sequence length="355" mass="37955">MENGEQEPFEDGDLEEDPALALQRLVDLTASRVTPVRTLRSCYRLVQELGAGTYGRVLLAQPRRGGPPVALKLLPRASASWATFLREFCVGRCVSSHPGLLSTLAPPLQSPRHYAFAQEFAPCGDLSGMLENRGLPELQLRRVGVQLAGALDFLHSRGLVHADVKPDNVLVFDRACRRIALGDFGLTRPEGCPAPAPPGPLPSAPPELCLLQPPDTLALRPELDSWGLGVLLFCAATACFPWSVALAPDPGFETFAGWLTACPQPAVPPQPWAQFSLAAQTLLRGLLALEPEKRSRPAAVLDWAGEPWVVVGARAEEEEEDFGGGGEEKGTGGEEEASLDEGSEEEEGAQMGTGS</sequence>
<evidence type="ECO:0000256" key="4">
    <source>
        <dbReference type="RuleBase" id="RU000304"/>
    </source>
</evidence>
<reference evidence="8" key="1">
    <citation type="submission" date="2025-08" db="UniProtKB">
        <authorList>
            <consortium name="RefSeq"/>
        </authorList>
    </citation>
    <scope>IDENTIFICATION</scope>
    <source>
        <tissue evidence="8">Spleen</tissue>
    </source>
</reference>
<evidence type="ECO:0000256" key="5">
    <source>
        <dbReference type="SAM" id="MobiDB-lite"/>
    </source>
</evidence>
<dbReference type="KEGG" id="pcw:110220116"/>
<dbReference type="InterPro" id="IPR008271">
    <property type="entry name" value="Ser/Thr_kinase_AS"/>
</dbReference>
<dbReference type="SMART" id="SM00220">
    <property type="entry name" value="S_TKc"/>
    <property type="match status" value="1"/>
</dbReference>
<proteinExistence type="inferred from homology"/>
<dbReference type="PROSITE" id="PS50011">
    <property type="entry name" value="PROTEIN_KINASE_DOM"/>
    <property type="match status" value="1"/>
</dbReference>
<evidence type="ECO:0000259" key="6">
    <source>
        <dbReference type="PROSITE" id="PS50011"/>
    </source>
</evidence>
<dbReference type="CTD" id="100130827"/>
<evidence type="ECO:0000313" key="7">
    <source>
        <dbReference type="Proteomes" id="UP000515140"/>
    </source>
</evidence>
<keyword evidence="8" id="KW-0418">Kinase</keyword>
<evidence type="ECO:0000256" key="2">
    <source>
        <dbReference type="ARBA" id="ARBA00022840"/>
    </source>
</evidence>
<dbReference type="InParanoid" id="A0A6P5LTR1"/>
<dbReference type="PROSITE" id="PS00108">
    <property type="entry name" value="PROTEIN_KINASE_ST"/>
    <property type="match status" value="1"/>
</dbReference>
<dbReference type="AlphaFoldDB" id="A0A6P5LTR1"/>
<keyword evidence="8" id="KW-0808">Transferase</keyword>
<accession>A0A6P5LTR1</accession>
<dbReference type="PANTHER" id="PTHR24359:SF39">
    <property type="entry name" value="PROTEIN KINASE DOMAIN-CONTAINING PROTEIN"/>
    <property type="match status" value="1"/>
</dbReference>
<keyword evidence="2 3" id="KW-0067">ATP-binding</keyword>
<dbReference type="InterPro" id="IPR000719">
    <property type="entry name" value="Prot_kinase_dom"/>
</dbReference>
<dbReference type="GO" id="GO:0005524">
    <property type="term" value="F:ATP binding"/>
    <property type="evidence" value="ECO:0007669"/>
    <property type="project" value="UniProtKB-UniRule"/>
</dbReference>
<evidence type="ECO:0000256" key="1">
    <source>
        <dbReference type="ARBA" id="ARBA00022741"/>
    </source>
</evidence>
<feature type="compositionally biased region" description="Acidic residues" evidence="5">
    <location>
        <begin position="333"/>
        <end position="348"/>
    </location>
</feature>
<dbReference type="Gene3D" id="1.10.510.10">
    <property type="entry name" value="Transferase(Phosphotransferase) domain 1"/>
    <property type="match status" value="1"/>
</dbReference>
<evidence type="ECO:0000256" key="3">
    <source>
        <dbReference type="PROSITE-ProRule" id="PRU10141"/>
    </source>
</evidence>
<dbReference type="RefSeq" id="XP_020859669.1">
    <property type="nucleotide sequence ID" value="XM_021004010.1"/>
</dbReference>
<dbReference type="GeneID" id="110220116"/>
<dbReference type="GO" id="GO:0004674">
    <property type="term" value="F:protein serine/threonine kinase activity"/>
    <property type="evidence" value="ECO:0007669"/>
    <property type="project" value="UniProtKB-KW"/>
</dbReference>
<dbReference type="SUPFAM" id="SSF56112">
    <property type="entry name" value="Protein kinase-like (PK-like)"/>
    <property type="match status" value="1"/>
</dbReference>
<keyword evidence="1 3" id="KW-0547">Nucleotide-binding</keyword>
<feature type="domain" description="Protein kinase" evidence="6">
    <location>
        <begin position="43"/>
        <end position="309"/>
    </location>
</feature>
<dbReference type="PANTHER" id="PTHR24359">
    <property type="entry name" value="SERINE/THREONINE-PROTEIN KINASE SBK1"/>
    <property type="match status" value="1"/>
</dbReference>
<keyword evidence="7" id="KW-1185">Reference proteome</keyword>
<dbReference type="InterPro" id="IPR017441">
    <property type="entry name" value="Protein_kinase_ATP_BS"/>
</dbReference>
<organism evidence="7 8">
    <name type="scientific">Phascolarctos cinereus</name>
    <name type="common">Koala</name>
    <dbReference type="NCBI Taxonomy" id="38626"/>
    <lineage>
        <taxon>Eukaryota</taxon>
        <taxon>Metazoa</taxon>
        <taxon>Chordata</taxon>
        <taxon>Craniata</taxon>
        <taxon>Vertebrata</taxon>
        <taxon>Euteleostomi</taxon>
        <taxon>Mammalia</taxon>
        <taxon>Metatheria</taxon>
        <taxon>Diprotodontia</taxon>
        <taxon>Phascolarctidae</taxon>
        <taxon>Phascolarctos</taxon>
    </lineage>
</organism>
<feature type="region of interest" description="Disordered" evidence="5">
    <location>
        <begin position="314"/>
        <end position="355"/>
    </location>
</feature>
<evidence type="ECO:0000313" key="8">
    <source>
        <dbReference type="RefSeq" id="XP_020859669.1"/>
    </source>
</evidence>
<dbReference type="Pfam" id="PF00069">
    <property type="entry name" value="Pkinase"/>
    <property type="match status" value="1"/>
</dbReference>
<dbReference type="PROSITE" id="PS00107">
    <property type="entry name" value="PROTEIN_KINASE_ATP"/>
    <property type="match status" value="1"/>
</dbReference>
<keyword evidence="4" id="KW-0723">Serine/threonine-protein kinase</keyword>
<dbReference type="Proteomes" id="UP000515140">
    <property type="component" value="Unplaced"/>
</dbReference>
<dbReference type="FunCoup" id="A0A6P5LTR1">
    <property type="interactions" value="15"/>
</dbReference>
<feature type="binding site" evidence="3">
    <location>
        <position position="72"/>
    </location>
    <ligand>
        <name>ATP</name>
        <dbReference type="ChEBI" id="CHEBI:30616"/>
    </ligand>
</feature>
<name>A0A6P5LTR1_PHACI</name>
<protein>
    <submittedName>
        <fullName evidence="8">Uncharacterized serine/threonine-protein kinase SBK3</fullName>
    </submittedName>
</protein>